<evidence type="ECO:0000313" key="1">
    <source>
        <dbReference type="EMBL" id="KGA21184.1"/>
    </source>
</evidence>
<comment type="caution">
    <text evidence="1">The sequence shown here is derived from an EMBL/GenBank/DDBJ whole genome shotgun (WGS) entry which is preliminary data.</text>
</comment>
<sequence>MECAGVWLHVDFDILGAPLIETCVDAVAPLEAMTVLDAADVKITGTADYGLDVVCRVNGLPAADQALKIPGHESYRETCATMTPAFGYWSVWVEDRATGEWDYASAGIDDLTLAPGESLGFTFTNGTHTDPPVEPLTE</sequence>
<name>A0A094QFW0_9ZZZZ</name>
<evidence type="ECO:0008006" key="2">
    <source>
        <dbReference type="Google" id="ProtNLM"/>
    </source>
</evidence>
<reference evidence="1" key="1">
    <citation type="submission" date="2014-06" db="EMBL/GenBank/DDBJ databases">
        <title>Key roles for freshwater Actinobacteria revealed by deep metagenomic sequencing.</title>
        <authorList>
            <person name="Ghai R."/>
            <person name="Mizuno C.M."/>
            <person name="Picazo A."/>
            <person name="Camacho A."/>
            <person name="Rodriguez-Valera F."/>
        </authorList>
    </citation>
    <scope>NUCLEOTIDE SEQUENCE</scope>
</reference>
<gene>
    <name evidence="1" type="ORF">GM51_3425</name>
</gene>
<dbReference type="AlphaFoldDB" id="A0A094QFW0"/>
<accession>A0A094QFW0</accession>
<proteinExistence type="predicted"/>
<dbReference type="EMBL" id="JNSL01000012">
    <property type="protein sequence ID" value="KGA21184.1"/>
    <property type="molecule type" value="Genomic_DNA"/>
</dbReference>
<organism evidence="1">
    <name type="scientific">freshwater metagenome</name>
    <dbReference type="NCBI Taxonomy" id="449393"/>
    <lineage>
        <taxon>unclassified sequences</taxon>
        <taxon>metagenomes</taxon>
        <taxon>ecological metagenomes</taxon>
    </lineage>
</organism>
<protein>
    <recommendedName>
        <fullName evidence="2">DUF4430 domain-containing protein</fullName>
    </recommendedName>
</protein>